<dbReference type="GO" id="GO:0016779">
    <property type="term" value="F:nucleotidyltransferase activity"/>
    <property type="evidence" value="ECO:0007669"/>
    <property type="project" value="UniProtKB-ARBA"/>
</dbReference>
<dbReference type="InterPro" id="IPR029044">
    <property type="entry name" value="Nucleotide-diphossugar_trans"/>
</dbReference>
<evidence type="ECO:0000259" key="1">
    <source>
        <dbReference type="Pfam" id="PF12804"/>
    </source>
</evidence>
<dbReference type="Gene3D" id="3.90.550.10">
    <property type="entry name" value="Spore Coat Polysaccharide Biosynthesis Protein SpsA, Chain A"/>
    <property type="match status" value="1"/>
</dbReference>
<sequence length="195" mass="20683">MLLAAGAGRRMGMPKALVQTGGGEPWVVRGTRVLLDSGCSPVVVVLGAGSQQAAQLIAVAFGNEPRLIVRNADLWAEGMSESLRAGIDALSSIELDGVIVTLVDTPSLRPETIDRVRAAADSVRSERREALVQAMFDSRPGHPVFIGRVHWADLCEDLAGDSGARAYLRAHDALSVECSDLEIGEDIDSAETVRP</sequence>
<dbReference type="EMBL" id="NBXB01000013">
    <property type="protein sequence ID" value="RFA16137.1"/>
    <property type="molecule type" value="Genomic_DNA"/>
</dbReference>
<proteinExistence type="predicted"/>
<evidence type="ECO:0000313" key="2">
    <source>
        <dbReference type="EMBL" id="RFA16137.1"/>
    </source>
</evidence>
<gene>
    <name evidence="2" type="ORF">B7R22_04525</name>
</gene>
<dbReference type="CDD" id="cd04182">
    <property type="entry name" value="GT_2_like_f"/>
    <property type="match status" value="1"/>
</dbReference>
<feature type="domain" description="MobA-like NTP transferase" evidence="1">
    <location>
        <begin position="2"/>
        <end position="172"/>
    </location>
</feature>
<name>A0A3E0W4R6_9MICO</name>
<dbReference type="PANTHER" id="PTHR43777:SF1">
    <property type="entry name" value="MOLYBDENUM COFACTOR CYTIDYLYLTRANSFERASE"/>
    <property type="match status" value="1"/>
</dbReference>
<dbReference type="Proteomes" id="UP000256541">
    <property type="component" value="Unassembled WGS sequence"/>
</dbReference>
<dbReference type="SUPFAM" id="SSF53448">
    <property type="entry name" value="Nucleotide-diphospho-sugar transferases"/>
    <property type="match status" value="1"/>
</dbReference>
<comment type="caution">
    <text evidence="2">The sequence shown here is derived from an EMBL/GenBank/DDBJ whole genome shotgun (WGS) entry which is preliminary data.</text>
</comment>
<accession>A0A3E0W4R6</accession>
<dbReference type="InterPro" id="IPR025877">
    <property type="entry name" value="MobA-like_NTP_Trfase"/>
</dbReference>
<dbReference type="OrthoDB" id="4427994at2"/>
<evidence type="ECO:0000313" key="3">
    <source>
        <dbReference type="Proteomes" id="UP000256541"/>
    </source>
</evidence>
<dbReference type="PANTHER" id="PTHR43777">
    <property type="entry name" value="MOLYBDENUM COFACTOR CYTIDYLYLTRANSFERASE"/>
    <property type="match status" value="1"/>
</dbReference>
<reference evidence="2 3" key="1">
    <citation type="submission" date="2017-04" db="EMBL/GenBank/DDBJ databases">
        <title>Comparative genome analysis of Subtercola boreus.</title>
        <authorList>
            <person name="Cho Y.-J."/>
            <person name="Cho A."/>
            <person name="Kim O.-S."/>
            <person name="Lee J.-I."/>
        </authorList>
    </citation>
    <scope>NUCLEOTIDE SEQUENCE [LARGE SCALE GENOMIC DNA]</scope>
    <source>
        <strain evidence="2 3">P27479</strain>
    </source>
</reference>
<protein>
    <recommendedName>
        <fullName evidence="1">MobA-like NTP transferase domain-containing protein</fullName>
    </recommendedName>
</protein>
<dbReference type="AlphaFoldDB" id="A0A3E0W4R6"/>
<organism evidence="2 3">
    <name type="scientific">Subtercola boreus</name>
    <dbReference type="NCBI Taxonomy" id="120213"/>
    <lineage>
        <taxon>Bacteria</taxon>
        <taxon>Bacillati</taxon>
        <taxon>Actinomycetota</taxon>
        <taxon>Actinomycetes</taxon>
        <taxon>Micrococcales</taxon>
        <taxon>Microbacteriaceae</taxon>
        <taxon>Subtercola</taxon>
    </lineage>
</organism>
<dbReference type="Pfam" id="PF12804">
    <property type="entry name" value="NTP_transf_3"/>
    <property type="match status" value="1"/>
</dbReference>